<dbReference type="InterPro" id="IPR036250">
    <property type="entry name" value="AcylCo_DH-like_C"/>
</dbReference>
<evidence type="ECO:0000259" key="8">
    <source>
        <dbReference type="Pfam" id="PF02770"/>
    </source>
</evidence>
<comment type="cofactor">
    <cofactor evidence="1 6">
        <name>FAD</name>
        <dbReference type="ChEBI" id="CHEBI:57692"/>
    </cofactor>
</comment>
<dbReference type="SUPFAM" id="SSF47203">
    <property type="entry name" value="Acyl-CoA dehydrogenase C-terminal domain-like"/>
    <property type="match status" value="1"/>
</dbReference>
<gene>
    <name evidence="10" type="ORF">OPDIPICF_02937</name>
</gene>
<dbReference type="Gene3D" id="1.20.140.10">
    <property type="entry name" value="Butyryl-CoA Dehydrogenase, subunit A, domain 3"/>
    <property type="match status" value="1"/>
</dbReference>
<dbReference type="Pfam" id="PF02770">
    <property type="entry name" value="Acyl-CoA_dh_M"/>
    <property type="match status" value="1"/>
</dbReference>
<dbReference type="FunFam" id="2.40.110.10:FF:000011">
    <property type="entry name" value="Acyl-CoA dehydrogenase FadE34"/>
    <property type="match status" value="1"/>
</dbReference>
<dbReference type="InterPro" id="IPR037069">
    <property type="entry name" value="AcylCoA_DH/ox_N_sf"/>
</dbReference>
<organism evidence="10 11">
    <name type="scientific">BD1-7 clade bacterium</name>
    <dbReference type="NCBI Taxonomy" id="2029982"/>
    <lineage>
        <taxon>Bacteria</taxon>
        <taxon>Pseudomonadati</taxon>
        <taxon>Pseudomonadota</taxon>
        <taxon>Gammaproteobacteria</taxon>
        <taxon>Cellvibrionales</taxon>
        <taxon>Spongiibacteraceae</taxon>
        <taxon>BD1-7 clade</taxon>
    </lineage>
</organism>
<dbReference type="OrthoDB" id="6138585at2"/>
<protein>
    <submittedName>
        <fullName evidence="10">Acyl-CoA dehydrogenase FadE17</fullName>
        <ecNumber evidence="10">1.3.99.-</ecNumber>
    </submittedName>
</protein>
<evidence type="ECO:0000256" key="6">
    <source>
        <dbReference type="RuleBase" id="RU362125"/>
    </source>
</evidence>
<feature type="domain" description="Acyl-CoA dehydrogenase/oxidase C-terminal" evidence="7">
    <location>
        <begin position="237"/>
        <end position="392"/>
    </location>
</feature>
<dbReference type="GO" id="GO:0005886">
    <property type="term" value="C:plasma membrane"/>
    <property type="evidence" value="ECO:0007669"/>
    <property type="project" value="TreeGrafter"/>
</dbReference>
<evidence type="ECO:0000256" key="2">
    <source>
        <dbReference type="ARBA" id="ARBA00009347"/>
    </source>
</evidence>
<dbReference type="InterPro" id="IPR009075">
    <property type="entry name" value="AcylCo_DH/oxidase_C"/>
</dbReference>
<dbReference type="InterPro" id="IPR046373">
    <property type="entry name" value="Acyl-CoA_Oxase/DH_mid-dom_sf"/>
</dbReference>
<keyword evidence="4 6" id="KW-0274">FAD</keyword>
<keyword evidence="3 6" id="KW-0285">Flavoprotein</keyword>
<evidence type="ECO:0000313" key="10">
    <source>
        <dbReference type="EMBL" id="CAA0123986.1"/>
    </source>
</evidence>
<dbReference type="InterPro" id="IPR009100">
    <property type="entry name" value="AcylCoA_DH/oxidase_NM_dom_sf"/>
</dbReference>
<dbReference type="GO" id="GO:0050660">
    <property type="term" value="F:flavin adenine dinucleotide binding"/>
    <property type="evidence" value="ECO:0007669"/>
    <property type="project" value="InterPro"/>
</dbReference>
<dbReference type="Gene3D" id="2.40.110.10">
    <property type="entry name" value="Butyryl-CoA Dehydrogenase, subunit A, domain 2"/>
    <property type="match status" value="1"/>
</dbReference>
<feature type="domain" description="Acyl-CoA oxidase/dehydrogenase middle" evidence="8">
    <location>
        <begin position="129"/>
        <end position="225"/>
    </location>
</feature>
<keyword evidence="11" id="KW-1185">Reference proteome</keyword>
<dbReference type="Pfam" id="PF02771">
    <property type="entry name" value="Acyl-CoA_dh_N"/>
    <property type="match status" value="1"/>
</dbReference>
<reference evidence="10 11" key="1">
    <citation type="submission" date="2019-11" db="EMBL/GenBank/DDBJ databases">
        <authorList>
            <person name="Holert J."/>
        </authorList>
    </citation>
    <scope>NUCLEOTIDE SEQUENCE [LARGE SCALE GENOMIC DNA]</scope>
    <source>
        <strain evidence="10">SB11_3</strain>
    </source>
</reference>
<name>A0A5S9QWA7_9GAMM</name>
<dbReference type="EC" id="1.3.99.-" evidence="10"/>
<evidence type="ECO:0000259" key="7">
    <source>
        <dbReference type="Pfam" id="PF00441"/>
    </source>
</evidence>
<evidence type="ECO:0000313" key="11">
    <source>
        <dbReference type="Proteomes" id="UP000441399"/>
    </source>
</evidence>
<dbReference type="PANTHER" id="PTHR43292:SF3">
    <property type="entry name" value="ACYL-COA DEHYDROGENASE FADE29"/>
    <property type="match status" value="1"/>
</dbReference>
<dbReference type="InterPro" id="IPR052161">
    <property type="entry name" value="Mycobact_Acyl-CoA_DH"/>
</dbReference>
<evidence type="ECO:0000256" key="3">
    <source>
        <dbReference type="ARBA" id="ARBA00022630"/>
    </source>
</evidence>
<accession>A0A5S9QWA7</accession>
<dbReference type="Pfam" id="PF00441">
    <property type="entry name" value="Acyl-CoA_dh_1"/>
    <property type="match status" value="1"/>
</dbReference>
<dbReference type="Proteomes" id="UP000441399">
    <property type="component" value="Unassembled WGS sequence"/>
</dbReference>
<dbReference type="Gene3D" id="1.10.540.10">
    <property type="entry name" value="Acyl-CoA dehydrogenase/oxidase, N-terminal domain"/>
    <property type="match status" value="1"/>
</dbReference>
<dbReference type="AlphaFoldDB" id="A0A5S9QWA7"/>
<comment type="similarity">
    <text evidence="2 6">Belongs to the acyl-CoA dehydrogenase family.</text>
</comment>
<evidence type="ECO:0000256" key="4">
    <source>
        <dbReference type="ARBA" id="ARBA00022827"/>
    </source>
</evidence>
<dbReference type="EMBL" id="CACSIO010000056">
    <property type="protein sequence ID" value="CAA0123986.1"/>
    <property type="molecule type" value="Genomic_DNA"/>
</dbReference>
<feature type="domain" description="Acyl-CoA dehydrogenase/oxidase N-terminal" evidence="9">
    <location>
        <begin position="28"/>
        <end position="125"/>
    </location>
</feature>
<evidence type="ECO:0000259" key="9">
    <source>
        <dbReference type="Pfam" id="PF02771"/>
    </source>
</evidence>
<sequence length="396" mass="44278">MDVCMNFAEEVSQWIADNCPDEMFTPMPVIEEVWGGRKEQFVNADAKVWLERVAEQGWLAPSWPKEYGGAGLDSDQVKTLKNTFKTLGCRPALMSLGIWMMGPTIMEFGNDEQKLRFLPDIAAGKTRWCQGYSEPGAGSDLASLSCKAELDTETNEYVVSGQKVWTSYADKSDYLFCLVRTDFNASKHNGISVLLIDMESQGVSTQPIRLISGASHFCEVFLDQVRVPAANLLGEINHGWSIAKRMLEHERKMMGQSDLTDNYNPVLSDFAKRYQGDENGRIADLALRDRIANNEIDIAALDLTNLRIKEEIKAGEFPIASTTLKYAMTLAYQDKFELLLEILGNKGLGWEDLQSFLTDEERAAREFAFSKIQTIGGGTSEIQLNIIAKRLLGLPD</sequence>
<keyword evidence="5 6" id="KW-0560">Oxidoreductase</keyword>
<dbReference type="SUPFAM" id="SSF56645">
    <property type="entry name" value="Acyl-CoA dehydrogenase NM domain-like"/>
    <property type="match status" value="1"/>
</dbReference>
<dbReference type="PANTHER" id="PTHR43292">
    <property type="entry name" value="ACYL-COA DEHYDROGENASE"/>
    <property type="match status" value="1"/>
</dbReference>
<proteinExistence type="inferred from homology"/>
<dbReference type="InterPro" id="IPR013786">
    <property type="entry name" value="AcylCoA_DH/ox_N"/>
</dbReference>
<dbReference type="InterPro" id="IPR006091">
    <property type="entry name" value="Acyl-CoA_Oxase/DH_mid-dom"/>
</dbReference>
<evidence type="ECO:0000256" key="5">
    <source>
        <dbReference type="ARBA" id="ARBA00023002"/>
    </source>
</evidence>
<dbReference type="GO" id="GO:0016627">
    <property type="term" value="F:oxidoreductase activity, acting on the CH-CH group of donors"/>
    <property type="evidence" value="ECO:0007669"/>
    <property type="project" value="InterPro"/>
</dbReference>
<evidence type="ECO:0000256" key="1">
    <source>
        <dbReference type="ARBA" id="ARBA00001974"/>
    </source>
</evidence>